<feature type="domain" description="EF-hand" evidence="2">
    <location>
        <begin position="76"/>
        <end position="111"/>
    </location>
</feature>
<dbReference type="CDD" id="cd00051">
    <property type="entry name" value="EFh"/>
    <property type="match status" value="1"/>
</dbReference>
<dbReference type="PANTHER" id="PTHR23048">
    <property type="entry name" value="MYOSIN LIGHT CHAIN 1, 3"/>
    <property type="match status" value="1"/>
</dbReference>
<keyword evidence="1" id="KW-0677">Repeat</keyword>
<sequence>MSLAPEDYADVFALFDTVGDGKVFVKHLGDVLRACGQNPTASLLEKCTGDYAPDDRLSLDQFMPIRNNVEKRKPSFSPAEIVEVLRNFDRQGNGFMQTAELKRILTSIGDKLSEEEAQQILEGIENSYGNINYEEFVRIIVSN</sequence>
<reference evidence="4" key="1">
    <citation type="submission" date="2025-08" db="UniProtKB">
        <authorList>
            <consortium name="RefSeq"/>
        </authorList>
    </citation>
    <scope>IDENTIFICATION</scope>
</reference>
<dbReference type="GeneID" id="100908304"/>
<dbReference type="GO" id="GO:0005509">
    <property type="term" value="F:calcium ion binding"/>
    <property type="evidence" value="ECO:0007669"/>
    <property type="project" value="InterPro"/>
</dbReference>
<evidence type="ECO:0000256" key="1">
    <source>
        <dbReference type="ARBA" id="ARBA00022737"/>
    </source>
</evidence>
<keyword evidence="3" id="KW-1185">Reference proteome</keyword>
<dbReference type="Proteomes" id="UP000694867">
    <property type="component" value="Unplaced"/>
</dbReference>
<feature type="domain" description="EF-hand" evidence="2">
    <location>
        <begin position="3"/>
        <end position="38"/>
    </location>
</feature>
<evidence type="ECO:0000313" key="4">
    <source>
        <dbReference type="RefSeq" id="XP_003741014.1"/>
    </source>
</evidence>
<evidence type="ECO:0000259" key="2">
    <source>
        <dbReference type="PROSITE" id="PS50222"/>
    </source>
</evidence>
<organism evidence="3 4">
    <name type="scientific">Galendromus occidentalis</name>
    <name type="common">western predatory mite</name>
    <dbReference type="NCBI Taxonomy" id="34638"/>
    <lineage>
        <taxon>Eukaryota</taxon>
        <taxon>Metazoa</taxon>
        <taxon>Ecdysozoa</taxon>
        <taxon>Arthropoda</taxon>
        <taxon>Chelicerata</taxon>
        <taxon>Arachnida</taxon>
        <taxon>Acari</taxon>
        <taxon>Parasitiformes</taxon>
        <taxon>Mesostigmata</taxon>
        <taxon>Gamasina</taxon>
        <taxon>Phytoseioidea</taxon>
        <taxon>Phytoseiidae</taxon>
        <taxon>Typhlodrominae</taxon>
        <taxon>Galendromus</taxon>
    </lineage>
</organism>
<dbReference type="KEGG" id="goe:100908304"/>
<dbReference type="SUPFAM" id="SSF47473">
    <property type="entry name" value="EF-hand"/>
    <property type="match status" value="1"/>
</dbReference>
<dbReference type="PANTHER" id="PTHR23048:SF49">
    <property type="entry name" value="FI08416P-RELATED"/>
    <property type="match status" value="1"/>
</dbReference>
<dbReference type="InterPro" id="IPR050230">
    <property type="entry name" value="CALM/Myosin/TropC-like"/>
</dbReference>
<dbReference type="GO" id="GO:0016460">
    <property type="term" value="C:myosin II complex"/>
    <property type="evidence" value="ECO:0007669"/>
    <property type="project" value="TreeGrafter"/>
</dbReference>
<dbReference type="Gene3D" id="1.10.238.10">
    <property type="entry name" value="EF-hand"/>
    <property type="match status" value="2"/>
</dbReference>
<name>A0AAJ6VWL8_9ACAR</name>
<dbReference type="AlphaFoldDB" id="A0AAJ6VWL8"/>
<protein>
    <submittedName>
        <fullName evidence="4">Myosin-2 essential light chain</fullName>
    </submittedName>
</protein>
<accession>A0AAJ6VWL8</accession>
<dbReference type="PROSITE" id="PS50222">
    <property type="entry name" value="EF_HAND_2"/>
    <property type="match status" value="2"/>
</dbReference>
<dbReference type="FunFam" id="1.10.238.10:FF:000003">
    <property type="entry name" value="Calmodulin A"/>
    <property type="match status" value="1"/>
</dbReference>
<dbReference type="InterPro" id="IPR002048">
    <property type="entry name" value="EF_hand_dom"/>
</dbReference>
<dbReference type="InterPro" id="IPR011992">
    <property type="entry name" value="EF-hand-dom_pair"/>
</dbReference>
<dbReference type="SMART" id="SM00054">
    <property type="entry name" value="EFh"/>
    <property type="match status" value="2"/>
</dbReference>
<evidence type="ECO:0000313" key="3">
    <source>
        <dbReference type="Proteomes" id="UP000694867"/>
    </source>
</evidence>
<gene>
    <name evidence="4" type="primary">LOC100908304</name>
</gene>
<proteinExistence type="predicted"/>
<dbReference type="RefSeq" id="XP_003741014.1">
    <property type="nucleotide sequence ID" value="XM_003740966.1"/>
</dbReference>